<evidence type="ECO:0000256" key="1">
    <source>
        <dbReference type="ARBA" id="ARBA00023239"/>
    </source>
</evidence>
<organism evidence="2 3">
    <name type="scientific">Actinocatenispora sera</name>
    <dbReference type="NCBI Taxonomy" id="390989"/>
    <lineage>
        <taxon>Bacteria</taxon>
        <taxon>Bacillati</taxon>
        <taxon>Actinomycetota</taxon>
        <taxon>Actinomycetes</taxon>
        <taxon>Micromonosporales</taxon>
        <taxon>Micromonosporaceae</taxon>
        <taxon>Actinocatenispora</taxon>
    </lineage>
</organism>
<dbReference type="AlphaFoldDB" id="A0A810L143"/>
<sequence>MYDDEKRSRLRDGMVIPAHPLALTADLRLDEPRQRGLTRYYLGAGAGGVAVGVHTTQFEIHHNGLYEPVLRLAAEEAAAVAPNPVGGSRALLVAGVLGPTDRAVAEARLAADLGYDLALVAMNGWGDAPEADILAGVAAVAEILPVFGFYLQPTIGRRSFGYEFWRRYAELDGVEAIKIAPFDRYATIEVIRAVVDAGRADRIALYTGNDDNIVADLLTPYRFGPTTVHIVGGLLGQWAVWTPAAVALHAQARAIVRAGAPVPLELLARAAQLTDANSAVFDAAHRFAGSIAGVNEVLARDGLLAGNWCLADAERLSAGQAEQIDRVLAAYPDLTGGAARLDDPKALATGPTVAVRDGTAAP</sequence>
<dbReference type="GO" id="GO:0016829">
    <property type="term" value="F:lyase activity"/>
    <property type="evidence" value="ECO:0007669"/>
    <property type="project" value="UniProtKB-KW"/>
</dbReference>
<evidence type="ECO:0000313" key="2">
    <source>
        <dbReference type="EMBL" id="BCJ28151.1"/>
    </source>
</evidence>
<dbReference type="KEGG" id="aser:Asera_22590"/>
<protein>
    <submittedName>
        <fullName evidence="2">Dihydrodipicolinate synthetase</fullName>
    </submittedName>
</protein>
<name>A0A810L143_9ACTN</name>
<dbReference type="Gene3D" id="3.20.20.70">
    <property type="entry name" value="Aldolase class I"/>
    <property type="match status" value="1"/>
</dbReference>
<evidence type="ECO:0000313" key="3">
    <source>
        <dbReference type="Proteomes" id="UP000680750"/>
    </source>
</evidence>
<dbReference type="Proteomes" id="UP000680750">
    <property type="component" value="Chromosome"/>
</dbReference>
<proteinExistence type="predicted"/>
<dbReference type="RefSeq" id="WP_211255780.1">
    <property type="nucleotide sequence ID" value="NZ_AP023354.1"/>
</dbReference>
<reference evidence="2" key="1">
    <citation type="submission" date="2020-08" db="EMBL/GenBank/DDBJ databases">
        <title>Whole genome shotgun sequence of Actinocatenispora sera NBRC 101916.</title>
        <authorList>
            <person name="Komaki H."/>
            <person name="Tamura T."/>
        </authorList>
    </citation>
    <scope>NUCLEOTIDE SEQUENCE</scope>
    <source>
        <strain evidence="2">NBRC 101916</strain>
    </source>
</reference>
<dbReference type="InterPro" id="IPR002220">
    <property type="entry name" value="DapA-like"/>
</dbReference>
<keyword evidence="3" id="KW-1185">Reference proteome</keyword>
<accession>A0A810L143</accession>
<keyword evidence="1" id="KW-0456">Lyase</keyword>
<dbReference type="SMART" id="SM01130">
    <property type="entry name" value="DHDPS"/>
    <property type="match status" value="1"/>
</dbReference>
<dbReference type="EMBL" id="AP023354">
    <property type="protein sequence ID" value="BCJ28151.1"/>
    <property type="molecule type" value="Genomic_DNA"/>
</dbReference>
<gene>
    <name evidence="2" type="ORF">Asera_22590</name>
</gene>
<dbReference type="InterPro" id="IPR013785">
    <property type="entry name" value="Aldolase_TIM"/>
</dbReference>
<dbReference type="SUPFAM" id="SSF51569">
    <property type="entry name" value="Aldolase"/>
    <property type="match status" value="1"/>
</dbReference>